<dbReference type="InterPro" id="IPR036770">
    <property type="entry name" value="Ankyrin_rpt-contain_sf"/>
</dbReference>
<dbReference type="SMART" id="SM00248">
    <property type="entry name" value="ANK"/>
    <property type="match status" value="3"/>
</dbReference>
<sequence length="527" mass="59473">MSQLSVVRPNPSPGLPNTPIIKTFMIGELVNMITEELGERTEQDMRYQNLGSLANLILTNKTLFGSLQTYLYAQDLESNDCQGLQYSIFNCTDRMGCRIISNYPPRLLRPKINKVYKNEVVNATFTLLHVAAAHQQHQIILKLKDLGARYLEAKDLHKVLLQPFRDRVALEPELTRHLPNIKWKPALAPLLLGDVRTFNILARNWNTSFVGTFSFRRTTLPRSILLSGLTSWPMTVHHLAAMLEDRGYSLQLMKMATKRFPSENELPGGYERHSVLHFAIKAYNVDVVRYLLEAGIGLGDYMVDAFGSNPLHCAVSVAMDADCPFSKATSKKMIDELVDKHHFHQRMVQTCAPYESVMLIVARSVQLDWSSKYSIIKHILNKCLRRELAMKSHRDYDPATHPDMINVPDSRGNTVLGYFAKAITQRGGSPAIEALFRKLVTEYGADINLDINSRFTPTFYAHSIKCITDRATGCTRFKKMVNELGGRLHQAEIDGTARNPLLGTDFGQDPPHAASLPHDHLFAQESP</sequence>
<dbReference type="InterPro" id="IPR002110">
    <property type="entry name" value="Ankyrin_rpt"/>
</dbReference>
<evidence type="ECO:0008006" key="5">
    <source>
        <dbReference type="Google" id="ProtNLM"/>
    </source>
</evidence>
<proteinExistence type="predicted"/>
<keyword evidence="1" id="KW-0040">ANK repeat</keyword>
<evidence type="ECO:0000313" key="3">
    <source>
        <dbReference type="EMBL" id="KAF4343423.1"/>
    </source>
</evidence>
<evidence type="ECO:0000256" key="2">
    <source>
        <dbReference type="SAM" id="MobiDB-lite"/>
    </source>
</evidence>
<comment type="caution">
    <text evidence="3">The sequence shown here is derived from an EMBL/GenBank/DDBJ whole genome shotgun (WGS) entry which is preliminary data.</text>
</comment>
<reference evidence="3" key="2">
    <citation type="submission" date="2020-02" db="EMBL/GenBank/DDBJ databases">
        <title>Identification and distribution of gene clusters putatively required for synthesis of sphingolipid metabolism inhibitors in phylogenetically diverse species of the filamentous fungus Fusarium.</title>
        <authorList>
            <person name="Kim H.-S."/>
            <person name="Busman M."/>
            <person name="Brown D.W."/>
            <person name="Divon H."/>
            <person name="Uhlig S."/>
            <person name="Proctor R.H."/>
        </authorList>
    </citation>
    <scope>NUCLEOTIDE SEQUENCE</scope>
    <source>
        <strain evidence="3">NRRL 25174</strain>
    </source>
</reference>
<gene>
    <name evidence="3" type="ORF">FBEOM_2642</name>
</gene>
<accession>A0A9P5E331</accession>
<dbReference type="PROSITE" id="PS50297">
    <property type="entry name" value="ANK_REP_REGION"/>
    <property type="match status" value="1"/>
</dbReference>
<dbReference type="Gene3D" id="1.25.40.20">
    <property type="entry name" value="Ankyrin repeat-containing domain"/>
    <property type="match status" value="1"/>
</dbReference>
<feature type="repeat" description="ANK" evidence="1">
    <location>
        <begin position="271"/>
        <end position="295"/>
    </location>
</feature>
<name>A0A9P5E331_9HYPO</name>
<protein>
    <recommendedName>
        <fullName evidence="5">Ankyrin repeat protein</fullName>
    </recommendedName>
</protein>
<evidence type="ECO:0000313" key="4">
    <source>
        <dbReference type="Proteomes" id="UP000730481"/>
    </source>
</evidence>
<feature type="compositionally biased region" description="Basic and acidic residues" evidence="2">
    <location>
        <begin position="517"/>
        <end position="527"/>
    </location>
</feature>
<dbReference type="Proteomes" id="UP000730481">
    <property type="component" value="Unassembled WGS sequence"/>
</dbReference>
<dbReference type="SUPFAM" id="SSF48403">
    <property type="entry name" value="Ankyrin repeat"/>
    <property type="match status" value="1"/>
</dbReference>
<dbReference type="PROSITE" id="PS50088">
    <property type="entry name" value="ANK_REPEAT"/>
    <property type="match status" value="1"/>
</dbReference>
<organism evidence="3 4">
    <name type="scientific">Fusarium beomiforme</name>
    <dbReference type="NCBI Taxonomy" id="44412"/>
    <lineage>
        <taxon>Eukaryota</taxon>
        <taxon>Fungi</taxon>
        <taxon>Dikarya</taxon>
        <taxon>Ascomycota</taxon>
        <taxon>Pezizomycotina</taxon>
        <taxon>Sordariomycetes</taxon>
        <taxon>Hypocreomycetidae</taxon>
        <taxon>Hypocreales</taxon>
        <taxon>Nectriaceae</taxon>
        <taxon>Fusarium</taxon>
        <taxon>Fusarium burgessii species complex</taxon>
    </lineage>
</organism>
<dbReference type="OrthoDB" id="194358at2759"/>
<evidence type="ECO:0000256" key="1">
    <source>
        <dbReference type="PROSITE-ProRule" id="PRU00023"/>
    </source>
</evidence>
<reference evidence="3" key="1">
    <citation type="journal article" date="2017" name="Mycologia">
        <title>Fusarium algeriense, sp. nov., a novel toxigenic crown rot pathogen of durum wheat from Algeria is nested in the Fusarium burgessii species complex.</title>
        <authorList>
            <person name="Laraba I."/>
            <person name="Keddad A."/>
            <person name="Boureghda H."/>
            <person name="Abdallah N."/>
            <person name="Vaughan M.M."/>
            <person name="Proctor R.H."/>
            <person name="Busman M."/>
            <person name="O'Donnell K."/>
        </authorList>
    </citation>
    <scope>NUCLEOTIDE SEQUENCE</scope>
    <source>
        <strain evidence="3">NRRL 25174</strain>
    </source>
</reference>
<dbReference type="EMBL" id="PVQB02000091">
    <property type="protein sequence ID" value="KAF4343423.1"/>
    <property type="molecule type" value="Genomic_DNA"/>
</dbReference>
<keyword evidence="4" id="KW-1185">Reference proteome</keyword>
<feature type="region of interest" description="Disordered" evidence="2">
    <location>
        <begin position="499"/>
        <end position="527"/>
    </location>
</feature>
<dbReference type="AlphaFoldDB" id="A0A9P5E331"/>